<evidence type="ECO:0000313" key="2">
    <source>
        <dbReference type="Proteomes" id="UP001497680"/>
    </source>
</evidence>
<reference evidence="1 2" key="1">
    <citation type="journal article" date="2022" name="New Phytol.">
        <title>Ecological generalism drives hyperdiversity of secondary metabolite gene clusters in xylarialean endophytes.</title>
        <authorList>
            <person name="Franco M.E.E."/>
            <person name="Wisecaver J.H."/>
            <person name="Arnold A.E."/>
            <person name="Ju Y.M."/>
            <person name="Slot J.C."/>
            <person name="Ahrendt S."/>
            <person name="Moore L.P."/>
            <person name="Eastman K.E."/>
            <person name="Scott K."/>
            <person name="Konkel Z."/>
            <person name="Mondo S.J."/>
            <person name="Kuo A."/>
            <person name="Hayes R.D."/>
            <person name="Haridas S."/>
            <person name="Andreopoulos B."/>
            <person name="Riley R."/>
            <person name="LaButti K."/>
            <person name="Pangilinan J."/>
            <person name="Lipzen A."/>
            <person name="Amirebrahimi M."/>
            <person name="Yan J."/>
            <person name="Adam C."/>
            <person name="Keymanesh K."/>
            <person name="Ng V."/>
            <person name="Louie K."/>
            <person name="Northen T."/>
            <person name="Drula E."/>
            <person name="Henrissat B."/>
            <person name="Hsieh H.M."/>
            <person name="Youens-Clark K."/>
            <person name="Lutzoni F."/>
            <person name="Miadlikowska J."/>
            <person name="Eastwood D.C."/>
            <person name="Hamelin R.C."/>
            <person name="Grigoriev I.V."/>
            <person name="U'Ren J.M."/>
        </authorList>
    </citation>
    <scope>NUCLEOTIDE SEQUENCE [LARGE SCALE GENOMIC DNA]</scope>
    <source>
        <strain evidence="1 2">ER1909</strain>
    </source>
</reference>
<accession>A0ACC0DDN9</accession>
<organism evidence="1 2">
    <name type="scientific">Hypoxylon rubiginosum</name>
    <dbReference type="NCBI Taxonomy" id="110542"/>
    <lineage>
        <taxon>Eukaryota</taxon>
        <taxon>Fungi</taxon>
        <taxon>Dikarya</taxon>
        <taxon>Ascomycota</taxon>
        <taxon>Pezizomycotina</taxon>
        <taxon>Sordariomycetes</taxon>
        <taxon>Xylariomycetidae</taxon>
        <taxon>Xylariales</taxon>
        <taxon>Hypoxylaceae</taxon>
        <taxon>Hypoxylon</taxon>
    </lineage>
</organism>
<dbReference type="Proteomes" id="UP001497680">
    <property type="component" value="Unassembled WGS sequence"/>
</dbReference>
<evidence type="ECO:0000313" key="1">
    <source>
        <dbReference type="EMBL" id="KAI6090874.1"/>
    </source>
</evidence>
<dbReference type="EMBL" id="MU394289">
    <property type="protein sequence ID" value="KAI6090874.1"/>
    <property type="molecule type" value="Genomic_DNA"/>
</dbReference>
<protein>
    <submittedName>
        <fullName evidence="1">Kinase-like domain-containing protein</fullName>
    </submittedName>
</protein>
<comment type="caution">
    <text evidence="1">The sequence shown here is derived from an EMBL/GenBank/DDBJ whole genome shotgun (WGS) entry which is preliminary data.</text>
</comment>
<gene>
    <name evidence="1" type="ORF">F4821DRAFT_11973</name>
</gene>
<sequence>MAVSPLVMHPTDALQNLRSASSPLKNANSTQASSNGTPLAQPIAPNVSADATMPASLDLAEQLNEEEKRKYVKGKKLGEGTYANVYLGYMRSDRSQQVAIKKIKVQQEYTEGMAPDAVREIKHLQELSHPNIITLHSVFSSKDQNLNLVLEYLPLGDLEMLIRDTDKVRYGAADIKAWMGMLTRAVWFCHENFVLHRDIKPNNLLIAADGEVKLADFGLARSFSDPYKIMTSNVITRWYRPPELLFGAKHYSGAVDIWSVGLVFAELVIRTPYIAGNTEMQQINLICQAVGTPTEENWPGVTKLPEYTVEKDIHPVRRKDHYMQIFPTIGSEGADLLMRTLILDPKKRITALEMLKHEWWHKDPKPTRKQDLPKKSGGQEKIGADLKRRPGVIDDEKTSKVARKLDFGAAK</sequence>
<keyword evidence="2" id="KW-1185">Reference proteome</keyword>
<name>A0ACC0DDN9_9PEZI</name>
<proteinExistence type="predicted"/>